<dbReference type="OrthoDB" id="2102561at2759"/>
<dbReference type="Gene3D" id="3.40.50.720">
    <property type="entry name" value="NAD(P)-binding Rossmann-like Domain"/>
    <property type="match status" value="1"/>
</dbReference>
<evidence type="ECO:0008006" key="3">
    <source>
        <dbReference type="Google" id="ProtNLM"/>
    </source>
</evidence>
<proteinExistence type="predicted"/>
<organism evidence="1 2">
    <name type="scientific">Basidiobolus meristosporus CBS 931.73</name>
    <dbReference type="NCBI Taxonomy" id="1314790"/>
    <lineage>
        <taxon>Eukaryota</taxon>
        <taxon>Fungi</taxon>
        <taxon>Fungi incertae sedis</taxon>
        <taxon>Zoopagomycota</taxon>
        <taxon>Entomophthoromycotina</taxon>
        <taxon>Basidiobolomycetes</taxon>
        <taxon>Basidiobolales</taxon>
        <taxon>Basidiobolaceae</taxon>
        <taxon>Basidiobolus</taxon>
    </lineage>
</organism>
<dbReference type="GO" id="GO:0008202">
    <property type="term" value="P:steroid metabolic process"/>
    <property type="evidence" value="ECO:0007669"/>
    <property type="project" value="TreeGrafter"/>
</dbReference>
<sequence>MGLVILAKQFYRSGTTGIPEGRATFPRSLLQVESMNDGIHKHGYNMVNTGVSTGNNVGFAENETGQIISAYIHKGQGHVAVLFILGSPRTAHPSLFANPSLPRVSISAISNCLSILMHLSGFVLYLLDELLDWIHSFNQSISHLLSGQKPPRPSTLRAQRPVVFITRGGLGAGRDIALCLSELGYTVIIGVRNWSELENIHTLKGGKKEILGVLVNLQSHHTPYQTHQDLKRLLEDISGQLVGIIHNSRVFPALPDEWDSCDLASRLELRLGKSVGFLNELISLLDKSGRVVIFGSTAPRLLYKHQLSNTSVFKGFEQTFARWLESIYSTAFPECRILTEDFLDLIELLDPSKSTSKIAFGQQIQQLELLRVYMERMASLAPTAEHVTNAIVHTLTAQWPRAVYSVGWDMKLLRTMSLIFRKDTSNIL</sequence>
<dbReference type="GO" id="GO:0016491">
    <property type="term" value="F:oxidoreductase activity"/>
    <property type="evidence" value="ECO:0007669"/>
    <property type="project" value="TreeGrafter"/>
</dbReference>
<comment type="caution">
    <text evidence="1">The sequence shown here is derived from an EMBL/GenBank/DDBJ whole genome shotgun (WGS) entry which is preliminary data.</text>
</comment>
<gene>
    <name evidence="1" type="ORF">K493DRAFT_308817</name>
</gene>
<dbReference type="PANTHER" id="PTHR43313">
    <property type="entry name" value="SHORT-CHAIN DEHYDROGENASE/REDUCTASE FAMILY 9C"/>
    <property type="match status" value="1"/>
</dbReference>
<dbReference type="AlphaFoldDB" id="A0A1Y1WXA3"/>
<evidence type="ECO:0000313" key="2">
    <source>
        <dbReference type="Proteomes" id="UP000193498"/>
    </source>
</evidence>
<dbReference type="Proteomes" id="UP000193498">
    <property type="component" value="Unassembled WGS sequence"/>
</dbReference>
<reference evidence="1 2" key="1">
    <citation type="submission" date="2016-07" db="EMBL/GenBank/DDBJ databases">
        <title>Pervasive Adenine N6-methylation of Active Genes in Fungi.</title>
        <authorList>
            <consortium name="DOE Joint Genome Institute"/>
            <person name="Mondo S.J."/>
            <person name="Dannebaum R.O."/>
            <person name="Kuo R.C."/>
            <person name="Labutti K."/>
            <person name="Haridas S."/>
            <person name="Kuo A."/>
            <person name="Salamov A."/>
            <person name="Ahrendt S.R."/>
            <person name="Lipzen A."/>
            <person name="Sullivan W."/>
            <person name="Andreopoulos W.B."/>
            <person name="Clum A."/>
            <person name="Lindquist E."/>
            <person name="Daum C."/>
            <person name="Ramamoorthy G.K."/>
            <person name="Gryganskyi A."/>
            <person name="Culley D."/>
            <person name="Magnuson J.K."/>
            <person name="James T.Y."/>
            <person name="O'Malley M.A."/>
            <person name="Stajich J.E."/>
            <person name="Spatafora J.W."/>
            <person name="Visel A."/>
            <person name="Grigoriev I.V."/>
        </authorList>
    </citation>
    <scope>NUCLEOTIDE SEQUENCE [LARGE SCALE GENOMIC DNA]</scope>
    <source>
        <strain evidence="1 2">CBS 931.73</strain>
    </source>
</reference>
<keyword evidence="2" id="KW-1185">Reference proteome</keyword>
<evidence type="ECO:0000313" key="1">
    <source>
        <dbReference type="EMBL" id="ORX77836.1"/>
    </source>
</evidence>
<dbReference type="SUPFAM" id="SSF51735">
    <property type="entry name" value="NAD(P)-binding Rossmann-fold domains"/>
    <property type="match status" value="1"/>
</dbReference>
<dbReference type="InterPro" id="IPR036291">
    <property type="entry name" value="NAD(P)-bd_dom_sf"/>
</dbReference>
<dbReference type="PANTHER" id="PTHR43313:SF1">
    <property type="entry name" value="3BETA-HYDROXYSTEROID DEHYDROGENASE DHS-16"/>
    <property type="match status" value="1"/>
</dbReference>
<protein>
    <recommendedName>
        <fullName evidence="3">NAD(P)-binding protein</fullName>
    </recommendedName>
</protein>
<name>A0A1Y1WXA3_9FUNG</name>
<dbReference type="STRING" id="1314790.A0A1Y1WXA3"/>
<accession>A0A1Y1WXA3</accession>
<dbReference type="InParanoid" id="A0A1Y1WXA3"/>
<dbReference type="EMBL" id="MCFE01000856">
    <property type="protein sequence ID" value="ORX77836.1"/>
    <property type="molecule type" value="Genomic_DNA"/>
</dbReference>